<dbReference type="Gene3D" id="3.40.30.10">
    <property type="entry name" value="Glutaredoxin"/>
    <property type="match status" value="1"/>
</dbReference>
<evidence type="ECO:0000256" key="4">
    <source>
        <dbReference type="ARBA" id="ARBA00023157"/>
    </source>
</evidence>
<evidence type="ECO:0000256" key="3">
    <source>
        <dbReference type="ARBA" id="ARBA00022982"/>
    </source>
</evidence>
<dbReference type="SUPFAM" id="SSF52833">
    <property type="entry name" value="Thioredoxin-like"/>
    <property type="match status" value="1"/>
</dbReference>
<evidence type="ECO:0000313" key="12">
    <source>
        <dbReference type="Proteomes" id="UP000215332"/>
    </source>
</evidence>
<evidence type="ECO:0000256" key="5">
    <source>
        <dbReference type="ARBA" id="ARBA00023284"/>
    </source>
</evidence>
<organism evidence="11 12">
    <name type="scientific">Cutibacterium granulosum</name>
    <dbReference type="NCBI Taxonomy" id="33011"/>
    <lineage>
        <taxon>Bacteria</taxon>
        <taxon>Bacillati</taxon>
        <taxon>Actinomycetota</taxon>
        <taxon>Actinomycetes</taxon>
        <taxon>Propionibacteriales</taxon>
        <taxon>Propionibacteriaceae</taxon>
        <taxon>Cutibacterium</taxon>
    </lineage>
</organism>
<feature type="site" description="Deprotonates C-terminal active site Cys" evidence="8">
    <location>
        <position position="26"/>
    </location>
</feature>
<comment type="similarity">
    <text evidence="1 7">Belongs to the thioredoxin family.</text>
</comment>
<feature type="domain" description="Thioredoxin" evidence="10">
    <location>
        <begin position="1"/>
        <end position="108"/>
    </location>
</feature>
<accession>A0A239W9R0</accession>
<dbReference type="EMBL" id="LT906441">
    <property type="protein sequence ID" value="SNV30434.1"/>
    <property type="molecule type" value="Genomic_DNA"/>
</dbReference>
<proteinExistence type="inferred from homology"/>
<keyword evidence="3" id="KW-0249">Electron transport</keyword>
<evidence type="ECO:0000256" key="1">
    <source>
        <dbReference type="ARBA" id="ARBA00008987"/>
    </source>
</evidence>
<keyword evidence="5 9" id="KW-0676">Redox-active center</keyword>
<feature type="active site" description="Nucleophile" evidence="8">
    <location>
        <position position="32"/>
    </location>
</feature>
<dbReference type="PANTHER" id="PTHR45663">
    <property type="entry name" value="GEO12009P1"/>
    <property type="match status" value="1"/>
</dbReference>
<evidence type="ECO:0000259" key="10">
    <source>
        <dbReference type="PROSITE" id="PS51352"/>
    </source>
</evidence>
<name>A0A239W9R0_9ACTN</name>
<dbReference type="eggNOG" id="COG3118">
    <property type="taxonomic scope" value="Bacteria"/>
</dbReference>
<dbReference type="InterPro" id="IPR005746">
    <property type="entry name" value="Thioredoxin"/>
</dbReference>
<dbReference type="GO" id="GO:0005829">
    <property type="term" value="C:cytosol"/>
    <property type="evidence" value="ECO:0007669"/>
    <property type="project" value="TreeGrafter"/>
</dbReference>
<evidence type="ECO:0000313" key="11">
    <source>
        <dbReference type="EMBL" id="SNV30434.1"/>
    </source>
</evidence>
<dbReference type="GO" id="GO:0045454">
    <property type="term" value="P:cell redox homeostasis"/>
    <property type="evidence" value="ECO:0007669"/>
    <property type="project" value="TreeGrafter"/>
</dbReference>
<dbReference type="NCBIfam" id="TIGR01068">
    <property type="entry name" value="thioredoxin"/>
    <property type="match status" value="1"/>
</dbReference>
<evidence type="ECO:0000256" key="6">
    <source>
        <dbReference type="NCBIfam" id="TIGR01068"/>
    </source>
</evidence>
<evidence type="ECO:0000256" key="7">
    <source>
        <dbReference type="PIRNR" id="PIRNR000077"/>
    </source>
</evidence>
<dbReference type="InterPro" id="IPR013766">
    <property type="entry name" value="Thioredoxin_domain"/>
</dbReference>
<dbReference type="FunFam" id="3.40.30.10:FF:000001">
    <property type="entry name" value="Thioredoxin"/>
    <property type="match status" value="1"/>
</dbReference>
<keyword evidence="4 9" id="KW-1015">Disulfide bond</keyword>
<gene>
    <name evidence="11" type="primary">trxA_1</name>
    <name evidence="11" type="ORF">SAMEA4412665_00411</name>
</gene>
<dbReference type="PRINTS" id="PR00421">
    <property type="entry name" value="THIOREDOXIN"/>
</dbReference>
<dbReference type="PIRSF" id="PIRSF000077">
    <property type="entry name" value="Thioredoxin"/>
    <property type="match status" value="1"/>
</dbReference>
<feature type="disulfide bond" description="Redox-active" evidence="9">
    <location>
        <begin position="32"/>
        <end position="35"/>
    </location>
</feature>
<dbReference type="GO" id="GO:0015035">
    <property type="term" value="F:protein-disulfide reductase activity"/>
    <property type="evidence" value="ECO:0007669"/>
    <property type="project" value="UniProtKB-UniRule"/>
</dbReference>
<dbReference type="AlphaFoldDB" id="A0A239W9R0"/>
<dbReference type="RefSeq" id="WP_021103630.1">
    <property type="nucleotide sequence ID" value="NZ_CALTUW010000003.1"/>
</dbReference>
<dbReference type="InterPro" id="IPR017937">
    <property type="entry name" value="Thioredoxin_CS"/>
</dbReference>
<keyword evidence="2" id="KW-0813">Transport</keyword>
<dbReference type="CDD" id="cd02947">
    <property type="entry name" value="TRX_family"/>
    <property type="match status" value="1"/>
</dbReference>
<dbReference type="InterPro" id="IPR036249">
    <property type="entry name" value="Thioredoxin-like_sf"/>
</dbReference>
<feature type="site" description="Contributes to redox potential value" evidence="8">
    <location>
        <position position="33"/>
    </location>
</feature>
<dbReference type="Proteomes" id="UP000215332">
    <property type="component" value="Chromosome 1"/>
</dbReference>
<feature type="active site" description="Nucleophile" evidence="8">
    <location>
        <position position="35"/>
    </location>
</feature>
<dbReference type="KEGG" id="cgrn:4412665_00411"/>
<dbReference type="PROSITE" id="PS00194">
    <property type="entry name" value="THIOREDOXIN_1"/>
    <property type="match status" value="1"/>
</dbReference>
<feature type="site" description="Contributes to redox potential value" evidence="8">
    <location>
        <position position="34"/>
    </location>
</feature>
<sequence length="108" mass="11769">MSQVIEVTDATFSSEVAGATKPVLVDYWADWCAPCKQLSPIIEEIAAAHSDKMTFAKVDTNTNQQLAASQGIMSLPTIQIWQDGQIVKSVQGGKTKRALLKLIDEFIS</sequence>
<dbReference type="PANTHER" id="PTHR45663:SF11">
    <property type="entry name" value="GEO12009P1"/>
    <property type="match status" value="1"/>
</dbReference>
<evidence type="ECO:0000256" key="9">
    <source>
        <dbReference type="PIRSR" id="PIRSR000077-4"/>
    </source>
</evidence>
<dbReference type="PROSITE" id="PS51352">
    <property type="entry name" value="THIOREDOXIN_2"/>
    <property type="match status" value="1"/>
</dbReference>
<evidence type="ECO:0000256" key="8">
    <source>
        <dbReference type="PIRSR" id="PIRSR000077-1"/>
    </source>
</evidence>
<protein>
    <recommendedName>
        <fullName evidence="6 7">Thioredoxin</fullName>
    </recommendedName>
</protein>
<reference evidence="11 12" key="1">
    <citation type="submission" date="2017-06" db="EMBL/GenBank/DDBJ databases">
        <authorList>
            <consortium name="Pathogen Informatics"/>
        </authorList>
    </citation>
    <scope>NUCLEOTIDE SEQUENCE [LARGE SCALE GENOMIC DNA]</scope>
    <source>
        <strain evidence="11 12">NCTC11865</strain>
    </source>
</reference>
<evidence type="ECO:0000256" key="2">
    <source>
        <dbReference type="ARBA" id="ARBA00022448"/>
    </source>
</evidence>
<dbReference type="Pfam" id="PF00085">
    <property type="entry name" value="Thioredoxin"/>
    <property type="match status" value="1"/>
</dbReference>